<dbReference type="Proteomes" id="UP000241222">
    <property type="component" value="Unassembled WGS sequence"/>
</dbReference>
<name>A0A2T3IU13_9GAMM</name>
<proteinExistence type="inferred from homology"/>
<protein>
    <submittedName>
        <fullName evidence="7">Very short patch repair endonuclease</fullName>
    </submittedName>
</protein>
<reference evidence="7 8" key="1">
    <citation type="submission" date="2018-03" db="EMBL/GenBank/DDBJ databases">
        <title>Whole genome sequencing of Histamine producing bacteria.</title>
        <authorList>
            <person name="Butler K."/>
        </authorList>
    </citation>
    <scope>NUCLEOTIDE SEQUENCE [LARGE SCALE GENOMIC DNA]</scope>
    <source>
        <strain evidence="7 8">JCM 13586</strain>
    </source>
</reference>
<dbReference type="CDD" id="cd00221">
    <property type="entry name" value="Vsr"/>
    <property type="match status" value="1"/>
</dbReference>
<dbReference type="SUPFAM" id="SSF52980">
    <property type="entry name" value="Restriction endonuclease-like"/>
    <property type="match status" value="1"/>
</dbReference>
<sequence length="167" mass="19747">MPDMSLFCSRDTKLEVFLRKLLFARGFRYRMHDRKLKGRPDLVFPKYKAVIFVHGCFWHAHSGCSRFTFPKKNKKFWLAKFRANRLRDKLSTHWLKAHGWRVLVVWECAIRKPADYDIDQLLDFITCWLVANCHSCEVSGGAPLPLLKLNFDTYKVTKLQLIGNSRR</sequence>
<dbReference type="EMBL" id="PYMH01000012">
    <property type="protein sequence ID" value="PSU31841.1"/>
    <property type="molecule type" value="Genomic_DNA"/>
</dbReference>
<evidence type="ECO:0000256" key="1">
    <source>
        <dbReference type="ARBA" id="ARBA00022722"/>
    </source>
</evidence>
<dbReference type="InterPro" id="IPR011335">
    <property type="entry name" value="Restrct_endonuc-II-like"/>
</dbReference>
<keyword evidence="3" id="KW-0227">DNA damage</keyword>
<dbReference type="GO" id="GO:0004519">
    <property type="term" value="F:endonuclease activity"/>
    <property type="evidence" value="ECO:0007669"/>
    <property type="project" value="UniProtKB-KW"/>
</dbReference>
<comment type="similarity">
    <text evidence="6">Belongs to the Vsr family.</text>
</comment>
<evidence type="ECO:0000256" key="5">
    <source>
        <dbReference type="ARBA" id="ARBA00023204"/>
    </source>
</evidence>
<organism evidence="7 8">
    <name type="scientific">Photobacterium lutimaris</name>
    <dbReference type="NCBI Taxonomy" id="388278"/>
    <lineage>
        <taxon>Bacteria</taxon>
        <taxon>Pseudomonadati</taxon>
        <taxon>Pseudomonadota</taxon>
        <taxon>Gammaproteobacteria</taxon>
        <taxon>Vibrionales</taxon>
        <taxon>Vibrionaceae</taxon>
        <taxon>Photobacterium</taxon>
    </lineage>
</organism>
<evidence type="ECO:0000256" key="4">
    <source>
        <dbReference type="ARBA" id="ARBA00022801"/>
    </source>
</evidence>
<dbReference type="Pfam" id="PF03852">
    <property type="entry name" value="Vsr"/>
    <property type="match status" value="1"/>
</dbReference>
<keyword evidence="2 7" id="KW-0255">Endonuclease</keyword>
<dbReference type="GO" id="GO:0006298">
    <property type="term" value="P:mismatch repair"/>
    <property type="evidence" value="ECO:0007669"/>
    <property type="project" value="InterPro"/>
</dbReference>
<keyword evidence="1" id="KW-0540">Nuclease</keyword>
<keyword evidence="4" id="KW-0378">Hydrolase</keyword>
<evidence type="ECO:0000313" key="8">
    <source>
        <dbReference type="Proteomes" id="UP000241222"/>
    </source>
</evidence>
<dbReference type="InterPro" id="IPR004603">
    <property type="entry name" value="DNA_mismatch_endonuc_vsr"/>
</dbReference>
<dbReference type="Gene3D" id="3.40.960.10">
    <property type="entry name" value="VSR Endonuclease"/>
    <property type="match status" value="1"/>
</dbReference>
<dbReference type="GO" id="GO:0016787">
    <property type="term" value="F:hydrolase activity"/>
    <property type="evidence" value="ECO:0007669"/>
    <property type="project" value="UniProtKB-KW"/>
</dbReference>
<gene>
    <name evidence="7" type="ORF">C9I99_20245</name>
</gene>
<evidence type="ECO:0000256" key="3">
    <source>
        <dbReference type="ARBA" id="ARBA00022763"/>
    </source>
</evidence>
<dbReference type="AlphaFoldDB" id="A0A2T3IU13"/>
<accession>A0A2T3IU13</accession>
<keyword evidence="5" id="KW-0234">DNA repair</keyword>
<evidence type="ECO:0000256" key="2">
    <source>
        <dbReference type="ARBA" id="ARBA00022759"/>
    </source>
</evidence>
<keyword evidence="8" id="KW-1185">Reference proteome</keyword>
<dbReference type="NCBIfam" id="TIGR00632">
    <property type="entry name" value="vsr"/>
    <property type="match status" value="1"/>
</dbReference>
<comment type="caution">
    <text evidence="7">The sequence shown here is derived from an EMBL/GenBank/DDBJ whole genome shotgun (WGS) entry which is preliminary data.</text>
</comment>
<evidence type="ECO:0000313" key="7">
    <source>
        <dbReference type="EMBL" id="PSU31841.1"/>
    </source>
</evidence>
<dbReference type="RefSeq" id="WP_107350656.1">
    <property type="nucleotide sequence ID" value="NZ_PYMH01000012.1"/>
</dbReference>
<evidence type="ECO:0000256" key="6">
    <source>
        <dbReference type="ARBA" id="ARBA00029466"/>
    </source>
</evidence>
<dbReference type="OrthoDB" id="9801520at2"/>